<dbReference type="EMBL" id="CYHF01000001">
    <property type="protein sequence ID" value="CUA93603.1"/>
    <property type="molecule type" value="Genomic_DNA"/>
</dbReference>
<evidence type="ECO:0000313" key="2">
    <source>
        <dbReference type="Proteomes" id="UP000183649"/>
    </source>
</evidence>
<dbReference type="InterPro" id="IPR012340">
    <property type="entry name" value="NA-bd_OB-fold"/>
</dbReference>
<evidence type="ECO:0000313" key="1">
    <source>
        <dbReference type="EMBL" id="CUA93603.1"/>
    </source>
</evidence>
<dbReference type="Gene3D" id="2.40.50.100">
    <property type="match status" value="1"/>
</dbReference>
<dbReference type="SUPFAM" id="SSF50331">
    <property type="entry name" value="MOP-like"/>
    <property type="match status" value="1"/>
</dbReference>
<sequence length="72" mass="7879">MRLWVAILDTEEGILTLALVAETILHGAIGGQRCVVRLAGDAPWREGQRMGLRIGAEALHVFDRSSGMRLSH</sequence>
<evidence type="ECO:0008006" key="3">
    <source>
        <dbReference type="Google" id="ProtNLM"/>
    </source>
</evidence>
<dbReference type="InterPro" id="IPR008995">
    <property type="entry name" value="Mo/tungstate-bd_C_term_dom"/>
</dbReference>
<name>A0A0K6HS66_9BURK</name>
<accession>A0A0K6HS66</accession>
<dbReference type="Gene3D" id="2.40.50.140">
    <property type="entry name" value="Nucleic acid-binding proteins"/>
    <property type="match status" value="1"/>
</dbReference>
<gene>
    <name evidence="1" type="ORF">Ga0061069_101290</name>
</gene>
<reference evidence="2" key="1">
    <citation type="submission" date="2015-08" db="EMBL/GenBank/DDBJ databases">
        <authorList>
            <person name="Varghese N."/>
        </authorList>
    </citation>
    <scope>NUCLEOTIDE SEQUENCE [LARGE SCALE GENOMIC DNA]</scope>
    <source>
        <strain evidence="2">DSM 18181</strain>
    </source>
</reference>
<dbReference type="STRING" id="339866.GCA_001418255_00288"/>
<organism evidence="1 2">
    <name type="scientific">Thiomonas bhubaneswarensis</name>
    <dbReference type="NCBI Taxonomy" id="339866"/>
    <lineage>
        <taxon>Bacteria</taxon>
        <taxon>Pseudomonadati</taxon>
        <taxon>Pseudomonadota</taxon>
        <taxon>Betaproteobacteria</taxon>
        <taxon>Burkholderiales</taxon>
        <taxon>Thiomonas</taxon>
    </lineage>
</organism>
<proteinExistence type="predicted"/>
<keyword evidence="2" id="KW-1185">Reference proteome</keyword>
<dbReference type="Proteomes" id="UP000183649">
    <property type="component" value="Unassembled WGS sequence"/>
</dbReference>
<dbReference type="AlphaFoldDB" id="A0A0K6HS66"/>
<protein>
    <recommendedName>
        <fullName evidence="3">TOBE domain</fullName>
    </recommendedName>
</protein>